<dbReference type="InterPro" id="IPR053195">
    <property type="entry name" value="Bax-like"/>
</dbReference>
<dbReference type="InterPro" id="IPR002901">
    <property type="entry name" value="MGlyc_endo_b_GlcNAc-like_dom"/>
</dbReference>
<evidence type="ECO:0000259" key="1">
    <source>
        <dbReference type="Pfam" id="PF01832"/>
    </source>
</evidence>
<keyword evidence="3" id="KW-1185">Reference proteome</keyword>
<evidence type="ECO:0000313" key="2">
    <source>
        <dbReference type="EMBL" id="TDT71799.1"/>
    </source>
</evidence>
<reference evidence="2 3" key="1">
    <citation type="submission" date="2019-03" db="EMBL/GenBank/DDBJ databases">
        <title>Genomic Encyclopedia of Type Strains, Phase IV (KMG-IV): sequencing the most valuable type-strain genomes for metagenomic binning, comparative biology and taxonomic classification.</title>
        <authorList>
            <person name="Goeker M."/>
        </authorList>
    </citation>
    <scope>NUCLEOTIDE SEQUENCE [LARGE SCALE GENOMIC DNA]</scope>
    <source>
        <strain evidence="2 3">DSM 100055</strain>
    </source>
</reference>
<gene>
    <name evidence="2" type="ORF">EV215_0483</name>
</gene>
<comment type="caution">
    <text evidence="2">The sequence shown here is derived from an EMBL/GenBank/DDBJ whole genome shotgun (WGS) entry which is preliminary data.</text>
</comment>
<dbReference type="Pfam" id="PF01832">
    <property type="entry name" value="Glucosaminidase"/>
    <property type="match status" value="1"/>
</dbReference>
<dbReference type="EMBL" id="SOBG01000002">
    <property type="protein sequence ID" value="TDT71799.1"/>
    <property type="molecule type" value="Genomic_DNA"/>
</dbReference>
<evidence type="ECO:0000313" key="3">
    <source>
        <dbReference type="Proteomes" id="UP000294678"/>
    </source>
</evidence>
<dbReference type="PANTHER" id="PTHR40572:SF1">
    <property type="entry name" value="PROTEIN BAX"/>
    <property type="match status" value="1"/>
</dbReference>
<sequence>MKKKGIIGTLFLILISFVIVYSKSNEEKQNIIPKILLEKEEDIIILKGEKVKPVNYVIKNFYNNNLDISKKKLNFISIILPEILMVKTDIETQKEYLMKLEKKEVFTEKEKIYIKKLKIKYRSNSIKEIIEKMVIPPISIILAQGITESGWGTSRFFAEGNNVFGVWTYREDLPRIKSLNGVRGINEVYLRKFNSIKDSIENYFYNISVGNGYKNFREKINQNKDKFEIIKELKNYSEEREEYVKKIENIIKYNELEKYEKYQLINYN</sequence>
<dbReference type="AlphaFoldDB" id="A0AA46DZN4"/>
<dbReference type="RefSeq" id="WP_134112395.1">
    <property type="nucleotide sequence ID" value="NZ_SOBG01000002.1"/>
</dbReference>
<protein>
    <submittedName>
        <fullName evidence="2">Bax protein</fullName>
    </submittedName>
</protein>
<dbReference type="Proteomes" id="UP000294678">
    <property type="component" value="Unassembled WGS sequence"/>
</dbReference>
<dbReference type="PANTHER" id="PTHR40572">
    <property type="entry name" value="PROTEIN BAX"/>
    <property type="match status" value="1"/>
</dbReference>
<name>A0AA46DZN4_9FUSO</name>
<accession>A0AA46DZN4</accession>
<dbReference type="Gene3D" id="1.10.530.10">
    <property type="match status" value="1"/>
</dbReference>
<proteinExistence type="predicted"/>
<feature type="domain" description="Mannosyl-glycoprotein endo-beta-N-acetylglucosamidase-like" evidence="1">
    <location>
        <begin position="125"/>
        <end position="255"/>
    </location>
</feature>
<organism evidence="2 3">
    <name type="scientific">Hypnocyclicus thermotrophus</name>
    <dbReference type="NCBI Taxonomy" id="1627895"/>
    <lineage>
        <taxon>Bacteria</taxon>
        <taxon>Fusobacteriati</taxon>
        <taxon>Fusobacteriota</taxon>
        <taxon>Fusobacteriia</taxon>
        <taxon>Fusobacteriales</taxon>
        <taxon>Fusobacteriaceae</taxon>
        <taxon>Hypnocyclicus</taxon>
    </lineage>
</organism>
<dbReference type="GO" id="GO:0004040">
    <property type="term" value="F:amidase activity"/>
    <property type="evidence" value="ECO:0007669"/>
    <property type="project" value="InterPro"/>
</dbReference>